<dbReference type="InterPro" id="IPR001647">
    <property type="entry name" value="HTH_TetR"/>
</dbReference>
<dbReference type="GO" id="GO:0000976">
    <property type="term" value="F:transcription cis-regulatory region binding"/>
    <property type="evidence" value="ECO:0007669"/>
    <property type="project" value="TreeGrafter"/>
</dbReference>
<keyword evidence="2" id="KW-0233">DNA recombination</keyword>
<dbReference type="EMBL" id="QBMP01000103">
    <property type="protein sequence ID" value="PZO55210.1"/>
    <property type="molecule type" value="Genomic_DNA"/>
</dbReference>
<dbReference type="InterPro" id="IPR002104">
    <property type="entry name" value="Integrase_catalytic"/>
</dbReference>
<sequence>MTERKPSSRERIVAAARSLFLAQGITATTTKEIAEQAEVNEVTLFRQFGSKQGLLLAVLQEASILAQMQVALTGIMGANDPLMAYGSLGLDLLGEVPELVRSLIDEAGQSPPENRQALGQALRQANQQTVSYLRLSAVDLPANLSIESAAGLLNTLILGYAVLTFSSEDHGLWPHANEFLAAVKTLFLAAEQMTAGTAAEILNETADAILNETAERVNLAGSAHATANTTVADLPAEKVRSLFQTAKKQGLQAYALTYLLFGAGLRIEEAAMLLRSHSLSGKNQHLLALTGFAPRQVPLNRWIMGNRYGTYLKNPLTQWLKSRSDDSPYVFIAEPGEPLAEAGILTLWAAIATADTTNSVSDIKQITPFQAHQTWCIELLMKGMGLENLSLLSGSSLADLQPYARRAKEKAALEAALAIDQKS</sequence>
<evidence type="ECO:0000313" key="6">
    <source>
        <dbReference type="Proteomes" id="UP000249794"/>
    </source>
</evidence>
<feature type="domain" description="HTH tetR-type" evidence="4">
    <location>
        <begin position="6"/>
        <end position="66"/>
    </location>
</feature>
<dbReference type="SUPFAM" id="SSF46689">
    <property type="entry name" value="Homeodomain-like"/>
    <property type="match status" value="1"/>
</dbReference>
<dbReference type="InterPro" id="IPR009057">
    <property type="entry name" value="Homeodomain-like_sf"/>
</dbReference>
<name>A0A2W4XDA8_9CYAN</name>
<evidence type="ECO:0000256" key="3">
    <source>
        <dbReference type="PROSITE-ProRule" id="PRU00335"/>
    </source>
</evidence>
<dbReference type="GO" id="GO:0003700">
    <property type="term" value="F:DNA-binding transcription factor activity"/>
    <property type="evidence" value="ECO:0007669"/>
    <property type="project" value="TreeGrafter"/>
</dbReference>
<organism evidence="5 6">
    <name type="scientific">Phormidesmis priestleyi</name>
    <dbReference type="NCBI Taxonomy" id="268141"/>
    <lineage>
        <taxon>Bacteria</taxon>
        <taxon>Bacillati</taxon>
        <taxon>Cyanobacteriota</taxon>
        <taxon>Cyanophyceae</taxon>
        <taxon>Leptolyngbyales</taxon>
        <taxon>Leptolyngbyaceae</taxon>
        <taxon>Phormidesmis</taxon>
    </lineage>
</organism>
<dbReference type="AlphaFoldDB" id="A0A2W4XDA8"/>
<dbReference type="InterPro" id="IPR011010">
    <property type="entry name" value="DNA_brk_join_enz"/>
</dbReference>
<reference evidence="5 6" key="2">
    <citation type="submission" date="2018-06" db="EMBL/GenBank/DDBJ databases">
        <title>Metagenomic assembly of (sub)arctic Cyanobacteria and their associated microbiome from non-axenic cultures.</title>
        <authorList>
            <person name="Baurain D."/>
        </authorList>
    </citation>
    <scope>NUCLEOTIDE SEQUENCE [LARGE SCALE GENOMIC DNA]</scope>
    <source>
        <strain evidence="5">ULC027bin1</strain>
    </source>
</reference>
<keyword evidence="1 3" id="KW-0238">DNA-binding</keyword>
<dbReference type="GO" id="GO:0015074">
    <property type="term" value="P:DNA integration"/>
    <property type="evidence" value="ECO:0007669"/>
    <property type="project" value="InterPro"/>
</dbReference>
<dbReference type="Pfam" id="PF00589">
    <property type="entry name" value="Phage_integrase"/>
    <property type="match status" value="1"/>
</dbReference>
<dbReference type="Gene3D" id="1.10.357.10">
    <property type="entry name" value="Tetracycline Repressor, domain 2"/>
    <property type="match status" value="1"/>
</dbReference>
<dbReference type="GO" id="GO:0006310">
    <property type="term" value="P:DNA recombination"/>
    <property type="evidence" value="ECO:0007669"/>
    <property type="project" value="UniProtKB-KW"/>
</dbReference>
<dbReference type="Pfam" id="PF00440">
    <property type="entry name" value="TetR_N"/>
    <property type="match status" value="1"/>
</dbReference>
<dbReference type="SUPFAM" id="SSF56349">
    <property type="entry name" value="DNA breaking-rejoining enzymes"/>
    <property type="match status" value="1"/>
</dbReference>
<dbReference type="Gene3D" id="1.10.443.10">
    <property type="entry name" value="Intergrase catalytic core"/>
    <property type="match status" value="1"/>
</dbReference>
<feature type="DNA-binding region" description="H-T-H motif" evidence="3">
    <location>
        <begin position="29"/>
        <end position="48"/>
    </location>
</feature>
<evidence type="ECO:0000313" key="5">
    <source>
        <dbReference type="EMBL" id="PZO55210.1"/>
    </source>
</evidence>
<dbReference type="InterPro" id="IPR050109">
    <property type="entry name" value="HTH-type_TetR-like_transc_reg"/>
</dbReference>
<gene>
    <name evidence="5" type="ORF">DCF15_11005</name>
</gene>
<dbReference type="PANTHER" id="PTHR30055">
    <property type="entry name" value="HTH-TYPE TRANSCRIPTIONAL REGULATOR RUTR"/>
    <property type="match status" value="1"/>
</dbReference>
<dbReference type="PANTHER" id="PTHR30055:SF226">
    <property type="entry name" value="HTH-TYPE TRANSCRIPTIONAL REGULATOR PKSA"/>
    <property type="match status" value="1"/>
</dbReference>
<accession>A0A2W4XDA8</accession>
<dbReference type="PRINTS" id="PR00455">
    <property type="entry name" value="HTHTETR"/>
</dbReference>
<evidence type="ECO:0000259" key="4">
    <source>
        <dbReference type="PROSITE" id="PS50977"/>
    </source>
</evidence>
<proteinExistence type="predicted"/>
<evidence type="ECO:0000256" key="2">
    <source>
        <dbReference type="ARBA" id="ARBA00023172"/>
    </source>
</evidence>
<dbReference type="InterPro" id="IPR013762">
    <property type="entry name" value="Integrase-like_cat_sf"/>
</dbReference>
<protein>
    <submittedName>
        <fullName evidence="5">TetR family transcriptional regulator</fullName>
    </submittedName>
</protein>
<comment type="caution">
    <text evidence="5">The sequence shown here is derived from an EMBL/GenBank/DDBJ whole genome shotgun (WGS) entry which is preliminary data.</text>
</comment>
<evidence type="ECO:0000256" key="1">
    <source>
        <dbReference type="ARBA" id="ARBA00023125"/>
    </source>
</evidence>
<dbReference type="PROSITE" id="PS50977">
    <property type="entry name" value="HTH_TETR_2"/>
    <property type="match status" value="1"/>
</dbReference>
<dbReference type="Proteomes" id="UP000249794">
    <property type="component" value="Unassembled WGS sequence"/>
</dbReference>
<reference evidence="6" key="1">
    <citation type="submission" date="2018-04" db="EMBL/GenBank/DDBJ databases">
        <authorList>
            <person name="Cornet L."/>
        </authorList>
    </citation>
    <scope>NUCLEOTIDE SEQUENCE [LARGE SCALE GENOMIC DNA]</scope>
</reference>